<evidence type="ECO:0000313" key="6">
    <source>
        <dbReference type="Proteomes" id="UP001325479"/>
    </source>
</evidence>
<accession>A0ABZ0WTU2</accession>
<dbReference type="SMART" id="SM00342">
    <property type="entry name" value="HTH_ARAC"/>
    <property type="match status" value="1"/>
</dbReference>
<keyword evidence="3" id="KW-0804">Transcription</keyword>
<reference evidence="5 6" key="1">
    <citation type="submission" date="2023-12" db="EMBL/GenBank/DDBJ databases">
        <title>Genome sequencing and assembly of bacterial species from a model synthetic community.</title>
        <authorList>
            <person name="Hogle S.L."/>
        </authorList>
    </citation>
    <scope>NUCLEOTIDE SEQUENCE [LARGE SCALE GENOMIC DNA]</scope>
    <source>
        <strain evidence="5 6">HAMBI 2494</strain>
    </source>
</reference>
<gene>
    <name evidence="5" type="ORF">U0042_14780</name>
</gene>
<evidence type="ECO:0000256" key="1">
    <source>
        <dbReference type="ARBA" id="ARBA00023015"/>
    </source>
</evidence>
<dbReference type="InterPro" id="IPR018062">
    <property type="entry name" value="HTH_AraC-typ_CS"/>
</dbReference>
<dbReference type="Proteomes" id="UP001325479">
    <property type="component" value="Chromosome"/>
</dbReference>
<dbReference type="Pfam" id="PF12833">
    <property type="entry name" value="HTH_18"/>
    <property type="match status" value="1"/>
</dbReference>
<sequence>MNQSISRFQDVHMHACAVRDWNQTYSQISAGPLESSLMQLKSTHAHVFREQISQRVVQHGEAPKGKMCFAIPAAVSGTVRMQGREADANSLFVLRGGEEFMFHMPMGMDMLSITFDGELFESALEAMPSPGDIRTLLRQPVIKVPSQRLEECRDQLLALFSSALAIDAPDASDASSGTPDLERDLEREMLDGLLGLLADPTCDRNQRPGSSTQSFIVDKCHRLTVSDAANAPSVIELCQRLQISRRTVQNSFRTVAETTPVKYLRSVRLNGVRRELMATRASDLAIGDAAANWGFFHMSHFAADYQELFGELPSQTRRAGR</sequence>
<evidence type="ECO:0000313" key="5">
    <source>
        <dbReference type="EMBL" id="WQD80833.1"/>
    </source>
</evidence>
<dbReference type="InterPro" id="IPR050204">
    <property type="entry name" value="AraC_XylS_family_regulators"/>
</dbReference>
<dbReference type="PANTHER" id="PTHR46796:SF12">
    <property type="entry name" value="HTH-TYPE DNA-BINDING TRANSCRIPTIONAL ACTIVATOR EUTR"/>
    <property type="match status" value="1"/>
</dbReference>
<dbReference type="EMBL" id="CP139965">
    <property type="protein sequence ID" value="WQD80833.1"/>
    <property type="molecule type" value="Genomic_DNA"/>
</dbReference>
<dbReference type="PROSITE" id="PS01124">
    <property type="entry name" value="HTH_ARAC_FAMILY_2"/>
    <property type="match status" value="1"/>
</dbReference>
<dbReference type="RefSeq" id="WP_114810149.1">
    <property type="nucleotide sequence ID" value="NZ_CP139965.1"/>
</dbReference>
<protein>
    <submittedName>
        <fullName evidence="5">Helix-turn-helix domain-containing protein</fullName>
    </submittedName>
</protein>
<feature type="domain" description="HTH araC/xylS-type" evidence="4">
    <location>
        <begin position="218"/>
        <end position="319"/>
    </location>
</feature>
<evidence type="ECO:0000256" key="3">
    <source>
        <dbReference type="ARBA" id="ARBA00023163"/>
    </source>
</evidence>
<dbReference type="PANTHER" id="PTHR46796">
    <property type="entry name" value="HTH-TYPE TRANSCRIPTIONAL ACTIVATOR RHAS-RELATED"/>
    <property type="match status" value="1"/>
</dbReference>
<keyword evidence="1" id="KW-0805">Transcription regulation</keyword>
<dbReference type="Gene3D" id="1.10.10.60">
    <property type="entry name" value="Homeodomain-like"/>
    <property type="match status" value="1"/>
</dbReference>
<organism evidence="5 6">
    <name type="scientific">Paraburkholderia kururiensis</name>
    <dbReference type="NCBI Taxonomy" id="984307"/>
    <lineage>
        <taxon>Bacteria</taxon>
        <taxon>Pseudomonadati</taxon>
        <taxon>Pseudomonadota</taxon>
        <taxon>Betaproteobacteria</taxon>
        <taxon>Burkholderiales</taxon>
        <taxon>Burkholderiaceae</taxon>
        <taxon>Paraburkholderia</taxon>
    </lineage>
</organism>
<dbReference type="PROSITE" id="PS00041">
    <property type="entry name" value="HTH_ARAC_FAMILY_1"/>
    <property type="match status" value="1"/>
</dbReference>
<dbReference type="InterPro" id="IPR018060">
    <property type="entry name" value="HTH_AraC"/>
</dbReference>
<name>A0ABZ0WTU2_9BURK</name>
<keyword evidence="2" id="KW-0238">DNA-binding</keyword>
<evidence type="ECO:0000259" key="4">
    <source>
        <dbReference type="PROSITE" id="PS01124"/>
    </source>
</evidence>
<keyword evidence="6" id="KW-1185">Reference proteome</keyword>
<proteinExistence type="predicted"/>
<evidence type="ECO:0000256" key="2">
    <source>
        <dbReference type="ARBA" id="ARBA00023125"/>
    </source>
</evidence>